<evidence type="ECO:0000256" key="6">
    <source>
        <dbReference type="ARBA" id="ARBA00023098"/>
    </source>
</evidence>
<evidence type="ECO:0000259" key="11">
    <source>
        <dbReference type="PROSITE" id="PS52004"/>
    </source>
</evidence>
<dbReference type="InterPro" id="IPR016036">
    <property type="entry name" value="Malonyl_transacylase_ACP-bd"/>
</dbReference>
<evidence type="ECO:0000259" key="10">
    <source>
        <dbReference type="PROSITE" id="PS50075"/>
    </source>
</evidence>
<dbReference type="SUPFAM" id="SSF53901">
    <property type="entry name" value="Thiolase-like"/>
    <property type="match status" value="3"/>
</dbReference>
<keyword evidence="8" id="KW-0012">Acyltransferase</keyword>
<dbReference type="InterPro" id="IPR020807">
    <property type="entry name" value="PKS_DH"/>
</dbReference>
<dbReference type="SMART" id="SM00826">
    <property type="entry name" value="PKS_DH"/>
    <property type="match status" value="2"/>
</dbReference>
<dbReference type="GO" id="GO:0004315">
    <property type="term" value="F:3-oxoacyl-[acyl-carrier-protein] synthase activity"/>
    <property type="evidence" value="ECO:0007669"/>
    <property type="project" value="InterPro"/>
</dbReference>
<feature type="region of interest" description="N-terminal hotdog fold" evidence="9">
    <location>
        <begin position="3620"/>
        <end position="3744"/>
    </location>
</feature>
<evidence type="ECO:0000256" key="1">
    <source>
        <dbReference type="ARBA" id="ARBA00005189"/>
    </source>
</evidence>
<dbReference type="SUPFAM" id="SSF51735">
    <property type="entry name" value="NAD(P)-binding Rossmann-fold domains"/>
    <property type="match status" value="4"/>
</dbReference>
<dbReference type="Pfam" id="PF02801">
    <property type="entry name" value="Ketoacyl-synt_C"/>
    <property type="match status" value="3"/>
</dbReference>
<dbReference type="InterPro" id="IPR013968">
    <property type="entry name" value="PKS_KR"/>
</dbReference>
<dbReference type="SMART" id="SM00822">
    <property type="entry name" value="PKS_KR"/>
    <property type="match status" value="2"/>
</dbReference>
<dbReference type="CDD" id="cd00833">
    <property type="entry name" value="PKS"/>
    <property type="match status" value="3"/>
</dbReference>
<comment type="pathway">
    <text evidence="1">Lipid metabolism.</text>
</comment>
<dbReference type="FunFam" id="3.40.366.10:FF:000002">
    <property type="entry name" value="Probable polyketide synthase 2"/>
    <property type="match status" value="3"/>
</dbReference>
<feature type="region of interest" description="C-terminal hotdog fold" evidence="9">
    <location>
        <begin position="3757"/>
        <end position="3894"/>
    </location>
</feature>
<evidence type="ECO:0000313" key="13">
    <source>
        <dbReference type="EMBL" id="QIS20458.1"/>
    </source>
</evidence>
<dbReference type="InterPro" id="IPR001227">
    <property type="entry name" value="Ac_transferase_dom_sf"/>
</dbReference>
<dbReference type="Pfam" id="PF14765">
    <property type="entry name" value="PS-DH"/>
    <property type="match status" value="2"/>
</dbReference>
<reference evidence="13 14" key="1">
    <citation type="journal article" date="2019" name="ACS Chem. Biol.">
        <title>Identification and Mobilization of a Cryptic Antibiotic Biosynthesis Gene Locus from a Human-Pathogenic Nocardia Isolate.</title>
        <authorList>
            <person name="Herisse M."/>
            <person name="Ishida K."/>
            <person name="Porter J.L."/>
            <person name="Howden B."/>
            <person name="Hertweck C."/>
            <person name="Stinear T.P."/>
            <person name="Pidot S.J."/>
        </authorList>
    </citation>
    <scope>NUCLEOTIDE SEQUENCE [LARGE SCALE GENOMIC DNA]</scope>
    <source>
        <strain evidence="13 14">AUSMDU00012715</strain>
    </source>
</reference>
<protein>
    <submittedName>
        <fullName evidence="13">SDR family NAD(P)-dependent oxidoreductase</fullName>
    </submittedName>
</protein>
<dbReference type="GO" id="GO:0031177">
    <property type="term" value="F:phosphopantetheine binding"/>
    <property type="evidence" value="ECO:0007669"/>
    <property type="project" value="InterPro"/>
</dbReference>
<keyword evidence="7" id="KW-0511">Multifunctional enzyme</keyword>
<feature type="domain" description="Carrier" evidence="10">
    <location>
        <begin position="939"/>
        <end position="1017"/>
    </location>
</feature>
<dbReference type="SMART" id="SM00825">
    <property type="entry name" value="PKS_KS"/>
    <property type="match status" value="3"/>
</dbReference>
<keyword evidence="2" id="KW-0596">Phosphopantetheine</keyword>
<evidence type="ECO:0000313" key="14">
    <source>
        <dbReference type="Proteomes" id="UP000500953"/>
    </source>
</evidence>
<feature type="domain" description="PKS/mFAS DH" evidence="12">
    <location>
        <begin position="3620"/>
        <end position="3894"/>
    </location>
</feature>
<evidence type="ECO:0000256" key="4">
    <source>
        <dbReference type="ARBA" id="ARBA00022679"/>
    </source>
</evidence>
<dbReference type="SMART" id="SM00827">
    <property type="entry name" value="PKS_AT"/>
    <property type="match status" value="3"/>
</dbReference>
<keyword evidence="3" id="KW-0597">Phosphoprotein</keyword>
<dbReference type="Pfam" id="PF00550">
    <property type="entry name" value="PP-binding"/>
    <property type="match status" value="3"/>
</dbReference>
<evidence type="ECO:0000256" key="5">
    <source>
        <dbReference type="ARBA" id="ARBA00022832"/>
    </source>
</evidence>
<dbReference type="InterPro" id="IPR036291">
    <property type="entry name" value="NAD(P)-bd_dom_sf"/>
</dbReference>
<dbReference type="PANTHER" id="PTHR43775:SF51">
    <property type="entry name" value="INACTIVE PHENOLPHTHIOCEROL SYNTHESIS POLYKETIDE SYNTHASE TYPE I PKS1-RELATED"/>
    <property type="match status" value="1"/>
</dbReference>
<organism evidence="13 14">
    <name type="scientific">Nocardia terpenica</name>
    <dbReference type="NCBI Taxonomy" id="455432"/>
    <lineage>
        <taxon>Bacteria</taxon>
        <taxon>Bacillati</taxon>
        <taxon>Actinomycetota</taxon>
        <taxon>Actinomycetes</taxon>
        <taxon>Mycobacteriales</taxon>
        <taxon>Nocardiaceae</taxon>
        <taxon>Nocardia</taxon>
    </lineage>
</organism>
<feature type="domain" description="PKS/mFAS DH" evidence="12">
    <location>
        <begin position="1926"/>
        <end position="2207"/>
    </location>
</feature>
<dbReference type="InterPro" id="IPR042104">
    <property type="entry name" value="PKS_dehydratase_sf"/>
</dbReference>
<keyword evidence="6" id="KW-0443">Lipid metabolism</keyword>
<accession>A0A6G9Z4J3</accession>
<dbReference type="Pfam" id="PF00109">
    <property type="entry name" value="ketoacyl-synt"/>
    <property type="match status" value="3"/>
</dbReference>
<evidence type="ECO:0000256" key="7">
    <source>
        <dbReference type="ARBA" id="ARBA00023268"/>
    </source>
</evidence>
<keyword evidence="5" id="KW-0276">Fatty acid metabolism</keyword>
<dbReference type="InterPro" id="IPR057326">
    <property type="entry name" value="KR_dom"/>
</dbReference>
<proteinExistence type="predicted"/>
<feature type="region of interest" description="N-terminal hotdog fold" evidence="9">
    <location>
        <begin position="1926"/>
        <end position="2046"/>
    </location>
</feature>
<evidence type="ECO:0000256" key="3">
    <source>
        <dbReference type="ARBA" id="ARBA00022553"/>
    </source>
</evidence>
<dbReference type="InterPro" id="IPR049551">
    <property type="entry name" value="PKS_DH_C"/>
</dbReference>
<feature type="domain" description="Ketosynthase family 3 (KS3)" evidence="11">
    <location>
        <begin position="40"/>
        <end position="461"/>
    </location>
</feature>
<dbReference type="InterPro" id="IPR016035">
    <property type="entry name" value="Acyl_Trfase/lysoPLipase"/>
</dbReference>
<dbReference type="PROSITE" id="PS00606">
    <property type="entry name" value="KS3_1"/>
    <property type="match status" value="2"/>
</dbReference>
<dbReference type="InterPro" id="IPR036736">
    <property type="entry name" value="ACP-like_sf"/>
</dbReference>
<dbReference type="InterPro" id="IPR006162">
    <property type="entry name" value="Ppantetheine_attach_site"/>
</dbReference>
<dbReference type="InterPro" id="IPR014043">
    <property type="entry name" value="Acyl_transferase_dom"/>
</dbReference>
<evidence type="ECO:0000256" key="9">
    <source>
        <dbReference type="PROSITE-ProRule" id="PRU01363"/>
    </source>
</evidence>
<dbReference type="InterPro" id="IPR016039">
    <property type="entry name" value="Thiolase-like"/>
</dbReference>
<dbReference type="SUPFAM" id="SSF52151">
    <property type="entry name" value="FabD/lysophospholipase-like"/>
    <property type="match status" value="3"/>
</dbReference>
<dbReference type="Gene3D" id="1.10.1200.10">
    <property type="entry name" value="ACP-like"/>
    <property type="match status" value="3"/>
</dbReference>
<dbReference type="Pfam" id="PF08659">
    <property type="entry name" value="KR"/>
    <property type="match status" value="2"/>
</dbReference>
<dbReference type="PROSITE" id="PS52004">
    <property type="entry name" value="KS3_2"/>
    <property type="match status" value="3"/>
</dbReference>
<dbReference type="Pfam" id="PF21089">
    <property type="entry name" value="PKS_DH_N"/>
    <property type="match status" value="2"/>
</dbReference>
<dbReference type="Gene3D" id="3.40.366.10">
    <property type="entry name" value="Malonyl-Coenzyme A Acyl Carrier Protein, domain 2"/>
    <property type="match status" value="3"/>
</dbReference>
<dbReference type="Proteomes" id="UP000500953">
    <property type="component" value="Chromosome"/>
</dbReference>
<dbReference type="InterPro" id="IPR020806">
    <property type="entry name" value="PKS_PP-bd"/>
</dbReference>
<dbReference type="FunFam" id="3.40.47.10:FF:000019">
    <property type="entry name" value="Polyketide synthase type I"/>
    <property type="match status" value="3"/>
</dbReference>
<dbReference type="Gene3D" id="3.40.47.10">
    <property type="match status" value="3"/>
</dbReference>
<dbReference type="Gene3D" id="3.40.50.720">
    <property type="entry name" value="NAD(P)-binding Rossmann-like Domain"/>
    <property type="match status" value="2"/>
</dbReference>
<dbReference type="InterPro" id="IPR050091">
    <property type="entry name" value="PKS_NRPS_Biosynth_Enz"/>
</dbReference>
<dbReference type="InterPro" id="IPR049552">
    <property type="entry name" value="PKS_DH_N"/>
</dbReference>
<sequence>MISVGGKILFQPMRPPVVSAGIRGRSRCRHCRGIDAMNSIVPIAVVGYSCRFPGAGDPAAFWRLLAEGRDAVTEVPGDRWDPAAAAGSPQAESARWGAFVDDPGLFDADFFGISPREAAAMDPQQRLVLELGWEALEHAGVVPAALSGSDTGVFVGAALDDYALLRGRLGAAGISPHATTGSLRSMIANRLSYLLGARGPSQIVDSGQSSSLAAVHLACASLRAGECTSALAGGVSLNLAPETALAVAAAGALSPDGRSYTFDARANGYVRGEGGALVLLKTLDRALADGDRVRCVIRGGAVNNGAAVAGLTVPAAEVQREVIELAHRRSGVTARDVHYVELHGTGTAVGDPVEAAALGAAIGMHRPADRPLRVGSVKTNIGHLEAAAGVAGLLKVILALENEALPASLNYVTPNPAIALDRLNLSVQCEPDSWPATGDTRRAGVSAFGLGGTNVHLIVEEAPRRDAPPAATDPAAAVLWPLSGRSVEAVRDQASRLHAYLTGHPGLTPADVGWSLCTGRTEFEHRAVVAGRDRDTLLRGLDALARGRTDACLGEGVAGTVTGTVFVFPGQGSQWAGMAVRLLEESPAFAVRIAECERALGPYMDWSLTAVLRGDPDAPPLDRVDVVQPVLFSVMVSLAELWRSYGVAPAAVVGHSQGEIAAACVAGAISLADGARIVALRSRALRALIGRGAMLFVASSAAEISGRLAPWADRISVAAVNAPGSVTVSGDPDALGQLGDRLADDGILSWLVPGVEFAGHSPQVETLRAELRDAFAAVRPLPTETPCYSTVTGGRIDPTLLDADYWYRNLRAPVDFSAAVSALLDDGYAHFVEVSPDPVLTVWVQHAVERAGGNGCVTGSLHRDEGGLDRFLVSLGTLYAHGVSIDRDAVFAGSGARRVDLPTYAFQRRRHWLTAGSVAPEPLPMAAAEVPPADSPVPEPIRDVPMLVRSQIARVLGHDDPGDIATDRTFKQLGLDSRMGVELRENLFRATGIRLDNTLIFDHPTPDALIAHLSGRAGADAVTVRETAVIGDEDPVVIVGMACRLPSGIASPERLWEVVADGVDATSDFPADRGWDLETLYGSGELGASYVRRGGFLDGVMDFDAEFFGISPREATAMDPQQRLLLETAWEALERAGIRPDGLRGSRGGVFVGGTAMEYGPRLHEPVEGTDGLRLTGTTASVMSGRISYALGLEGPAVTVDTACSSSLVALHLAAQSLRSGECSLALAGGVAVMSTPGVFVEFARQQGLAPDGRCKPFSDAADGTGWGEGAALLVLERLSDARRAGRRVLAVVRGSAVNQDGASNGLTAPNGPAQQRVIRQALANAGLSGADVDLVEGHGTGTTLGDPIEAQAILATYGRDRAEGRPVWLGSVKSNLGHTQAAAGAAGVIKVVMAMRHGVLPRSLHLDEPSRHVDWESGAVALLREAREWPEPGRPRRAAVSSFGISGTNAHVILEQPGADGDMSTATVDSDDSAAVVWPLSGHTEAALAARARQLVAAAEEYRHTDIGWSLAGYSSFEYRAVIIGRDPDEFRAGLDAVQEGRSAAHVLRGRAVAGGPVFVFPGQGSQWATMARGLLDGSPVFAARMTDCAAALAPYTTWDLLSVLRGTDPASLERADVVQPVLFSVMVSLAAVWEFHGVRPAAVIGHSQGEIAAACVAGALTLEDAAKVVALRSRALTRFAGRGGMASVAAPLEQVLARIAAEGGRLEVATVNGPELIVVAGEPVDLDALVAGCAADGIRARRIAVDYASHSAQVEELRDDLHEVLSGLRPVRGRVPFYSTVGDESEGGRPFDTAGLDAGYWFGNLRRTVRFDSAVRAAVRAGHQLFIEVSPHPVLIAAVQQSAEGLGRPVAAVGTLRRDEDEPRRLLTSLAEAYVHGAAVDWRTVTSGRAVELPTYPFQRRSYWLTAEPGAGNLDALGVQSVRHPLLGAAIRLPGGAVLLTGRLSRHTHAWLAEQAVSGAAVVPSAVLVELALRAGDEVGCGAVEELTLRAPLAMPGTGGVHVQVVVGPVAEGRGPVRICSRAEGSQQWVEHAAGTVGVESDASFDLRRWPPAEAEPLAVDGLYDEIARRGYSVGPSFRLVRAAWRRGGDLFAEVELAAEAEEQASRFCVHPALLDAALQPRIPTGDPAEAGIALPADWFGVRLVATGATRLRVRLAADGVVELADSAGEPVASVDAVVNRAVGVDISAAAGDALFRPEWQEISPAGAVPAPNVVVVGERYPDLDSLAGAVESGTAAPDFVVYVASSDLVAVLEVVQRWVGCTDLAGSRLVVVTRGAVGSVSDPRGSAVWGLVRSAQSEYPGRFALVEVDGDTPTAEVPELLGGTGVWETLGSEDQLMVRSGRVSVARLARVGVSVDAPTTGVGEGAVLITGGTGTLGALLARHVVRRWGARHLVMLSRRGSAAPGAMDLVAELESMGARADVVACDVSDRAALTAALGAAPSVSAVIHAAGVLRDATVAGMSADRLDEVFRAKAESAWHLHELTRESNLSAFVLFSSVAGVLGSAGQGNYAAANAFLDGLATLRHGMGLPAVSMAWGLWASASGMTGELSAADRRRIARGGLVAMSDEQALALFDTALTTGEPHVVAARFDWAGARRWRDRASSVLRDLLPTVRRVAASGADSSALVRRLTAMTGPERERHLVDLVRAEVATVLNHDGSAAIDADRAYQEMGFDSLTAVDLRNRLCVRTGVTLPTTVVYDHPRPAATARYLLGELVGSQDGSPTEVAATGSADEPIAIVGMACRFPGGIGGPEDLWRLVSEGGDAISVFPDDRGWDIDAIYHPDQDRVGTSYTRYGGFLSGIADFDAEFFGISPREAAATDPQQRAVLEVAWEAFEHAGVDPTALHGSSTGVFLGSNLQDYTAYAAGAPEESTGYRVTGTAASVMSGRVSYALGLEGPAVTVDTACSSSLVALHLAAQSLRNGECSLALAGGVTIMTTPALFVEFSRQRALSPDGRCKPFSDDADGTGWSEGVGLLVVQRLSDALRAGHRVLAVVRGSAVNQDGASNGLTAPNGPAQQRVIRQALANAGLAAADVDAVEAHGTGTRLGDPIEAQAILATYGQGRSGDRPLWLGSVKSNLGHTQAAAGVAGVIKAVMAMRHGVLPRSLHLGEPSSRVDWSSGAVRLLTQAREWPEAERPRRAGVSSFGISGTNAHVILEAGCPPPESERQEIDVLPWVLSAGTESGVAEQARRLADAAADLHPADVGWSLATTRATLRHRGVVLGGDRDALLDGLRAVSEGRASAGVVRGGVVCDRPVFVFSGEGAQWTGMARRLLDIAPAFAARLAECATALAPHTDWSLLAVIRGEDGAPSPDRVEIGQPVLFAVSVSLAAMWESYGVRPAAVVGHSRGEIAAACVAGMLSLADAARLIVARGRVLAASGLAGKGAMVWAALTSDQARDRLTAGLDIAAVNAPASVVVAGDPDELAAFTAACAADGIRTRSGGADFAFHSAQMGGVADELADAAATLATRPATIPFYSTVTGTALDADAVDAEHWRRNLRDTVRFDAAVRALLTAGHRLFVEVSPHPVLITGIEQTAEELGVPIATVATLTRGADDRARLLTSLATAYVNGASVDWSGVFAGSGARVVDLPTYAFQRQRHWLDAVTPATAPSALRHPLLDAAVDVAEGGAAMVLTGRLSRRTHPWLVDHTIDGTVLLPGTALVELALRAGEEVGCDLVEELTLHAPLILPATGVVHVQVVIGDAADGRRQIGIFSRGDDAAALEWIRHAGGILAVDNRIRPETESSPWPPADADPVVLDDFYTGMSERGYDYGPVFRGLRAARRRDGELFAEVELPAVAVTGGGHYGVHPALLDAALQAMVLLGVADEGTALPFAWAGIRRYATGGSAARVRLERVAADTVRVTVTDPQGAPVLMIDALTMRPVPAGQLSAASRELYEIQWVPPGLGGTPMPWVAWNGNGTEQIAGGAVLYDSRTVAAAGDPAEAALSGVRKLLDVVQRWVRSEGFAGSRLVVVTQGAVGSAVSDPRGSAVLGLVRSAQLEYPGRFALVDVGADAETTDLADLLGRAGVWGLLDSEDQLMVRSGQASAARLGRMSASGDGLTGARLGAGAVLITGGTGTLGALLARHVVRRWGARHLVLLSRRGLEAPGAADLVDELATLGARADVVACDVSDRAALSDVLTEIPSVSAVIHAAGVLRDVTVAGMSADQLEDVFRAKAESAWHLHELTEDSNVSAFVLFSSVAGVLGSAGQGNYAAANAFLDGLATVRRGMGLPAVSMAWGLWASASGMTGELSAADRRRIARSGLVAMSDEQALALFDSALTSGSAAVVPAYLDPIALGRESAEPSPIWRGLVRPVHRSAAGPEAPPDLGRRLAALSESEDRERLLTELVRAEVAAVLGHARAESIDVRQAFNELGFDSLTAIDLRNRLNQATGLRLPSTLVFDHPRPTAIVAHLLEELIGTGDTGADRPTRSSAVDDDLIDGMDIADLIHLAREGAES</sequence>
<dbReference type="SUPFAM" id="SSF55048">
    <property type="entry name" value="Probable ACP-binding domain of malonyl-CoA ACP transacylase"/>
    <property type="match status" value="3"/>
</dbReference>
<dbReference type="Pfam" id="PF22953">
    <property type="entry name" value="SpnB_Rossmann"/>
    <property type="match status" value="2"/>
</dbReference>
<dbReference type="InterPro" id="IPR032821">
    <property type="entry name" value="PKS_assoc"/>
</dbReference>
<dbReference type="InterPro" id="IPR009081">
    <property type="entry name" value="PP-bd_ACP"/>
</dbReference>
<feature type="domain" description="Carrier" evidence="10">
    <location>
        <begin position="2643"/>
        <end position="2718"/>
    </location>
</feature>
<dbReference type="Pfam" id="PF00698">
    <property type="entry name" value="Acyl_transf_1"/>
    <property type="match status" value="3"/>
</dbReference>
<dbReference type="PROSITE" id="PS00012">
    <property type="entry name" value="PHOSPHOPANTETHEINE"/>
    <property type="match status" value="2"/>
</dbReference>
<dbReference type="InterPro" id="IPR014031">
    <property type="entry name" value="Ketoacyl_synth_C"/>
</dbReference>
<dbReference type="PROSITE" id="PS50075">
    <property type="entry name" value="CARRIER"/>
    <property type="match status" value="3"/>
</dbReference>
<dbReference type="InterPro" id="IPR049900">
    <property type="entry name" value="PKS_mFAS_DH"/>
</dbReference>
<dbReference type="Gene3D" id="3.10.129.110">
    <property type="entry name" value="Polyketide synthase dehydratase"/>
    <property type="match status" value="2"/>
</dbReference>
<feature type="domain" description="Ketosynthase family 3 (KS3)" evidence="11">
    <location>
        <begin position="1033"/>
        <end position="1457"/>
    </location>
</feature>
<keyword evidence="4" id="KW-0808">Transferase</keyword>
<evidence type="ECO:0000259" key="12">
    <source>
        <dbReference type="PROSITE" id="PS52019"/>
    </source>
</evidence>
<evidence type="ECO:0000256" key="8">
    <source>
        <dbReference type="ARBA" id="ARBA00023315"/>
    </source>
</evidence>
<dbReference type="InterPro" id="IPR020841">
    <property type="entry name" value="PKS_Beta-ketoAc_synthase_dom"/>
</dbReference>
<dbReference type="EMBL" id="CP046173">
    <property type="protein sequence ID" value="QIS20458.1"/>
    <property type="molecule type" value="Genomic_DNA"/>
</dbReference>
<evidence type="ECO:0000256" key="2">
    <source>
        <dbReference type="ARBA" id="ARBA00022450"/>
    </source>
</evidence>
<feature type="active site" description="Proton donor; for dehydratase activity" evidence="9">
    <location>
        <position position="3818"/>
    </location>
</feature>
<comment type="caution">
    <text evidence="9">Lacks conserved residue(s) required for the propagation of feature annotation.</text>
</comment>
<dbReference type="PROSITE" id="PS52019">
    <property type="entry name" value="PKS_MFAS_DH"/>
    <property type="match status" value="2"/>
</dbReference>
<dbReference type="FunFam" id="1.10.1200.10:FF:000007">
    <property type="entry name" value="Probable polyketide synthase pks17"/>
    <property type="match status" value="2"/>
</dbReference>
<feature type="domain" description="Ketosynthase family 3 (KS3)" evidence="11">
    <location>
        <begin position="2736"/>
        <end position="3162"/>
    </location>
</feature>
<dbReference type="Gene3D" id="3.30.70.3290">
    <property type="match status" value="3"/>
</dbReference>
<dbReference type="PANTHER" id="PTHR43775">
    <property type="entry name" value="FATTY ACID SYNTHASE"/>
    <property type="match status" value="1"/>
</dbReference>
<dbReference type="InterPro" id="IPR018201">
    <property type="entry name" value="Ketoacyl_synth_AS"/>
</dbReference>
<feature type="active site" description="Proton acceptor; for dehydratase activity" evidence="9">
    <location>
        <position position="3653"/>
    </location>
</feature>
<dbReference type="GO" id="GO:0004312">
    <property type="term" value="F:fatty acid synthase activity"/>
    <property type="evidence" value="ECO:0007669"/>
    <property type="project" value="TreeGrafter"/>
</dbReference>
<feature type="domain" description="Carrier" evidence="10">
    <location>
        <begin position="4349"/>
        <end position="4424"/>
    </location>
</feature>
<dbReference type="SUPFAM" id="SSF47336">
    <property type="entry name" value="ACP-like"/>
    <property type="match status" value="3"/>
</dbReference>
<dbReference type="InterPro" id="IPR055123">
    <property type="entry name" value="SpnB-like_Rossmann"/>
</dbReference>
<dbReference type="GO" id="GO:0006633">
    <property type="term" value="P:fatty acid biosynthetic process"/>
    <property type="evidence" value="ECO:0007669"/>
    <property type="project" value="InterPro"/>
</dbReference>
<gene>
    <name evidence="13" type="ORF">F6W96_21330</name>
</gene>
<dbReference type="SMART" id="SM01294">
    <property type="entry name" value="PKS_PP_betabranch"/>
    <property type="match status" value="2"/>
</dbReference>
<feature type="region of interest" description="C-terminal hotdog fold" evidence="9">
    <location>
        <begin position="2057"/>
        <end position="2207"/>
    </location>
</feature>
<name>A0A6G9Z4J3_9NOCA</name>
<dbReference type="SMART" id="SM00823">
    <property type="entry name" value="PKS_PP"/>
    <property type="match status" value="3"/>
</dbReference>
<dbReference type="CDD" id="cd08956">
    <property type="entry name" value="KR_3_FAS_SDR_x"/>
    <property type="match status" value="2"/>
</dbReference>
<dbReference type="InterPro" id="IPR014030">
    <property type="entry name" value="Ketoacyl_synth_N"/>
</dbReference>
<dbReference type="Pfam" id="PF16197">
    <property type="entry name" value="KAsynt_C_assoc"/>
    <property type="match status" value="3"/>
</dbReference>